<dbReference type="NCBIfam" id="TIGR03804">
    <property type="entry name" value="para_beta_helix"/>
    <property type="match status" value="1"/>
</dbReference>
<dbReference type="Proteomes" id="UP000321129">
    <property type="component" value="Unassembled WGS sequence"/>
</dbReference>
<feature type="signal peptide" evidence="1">
    <location>
        <begin position="1"/>
        <end position="21"/>
    </location>
</feature>
<evidence type="ECO:0000313" key="4">
    <source>
        <dbReference type="Proteomes" id="UP000321129"/>
    </source>
</evidence>
<proteinExistence type="predicted"/>
<dbReference type="NCBIfam" id="TIGR03805">
    <property type="entry name" value="beta_helix_1"/>
    <property type="match status" value="1"/>
</dbReference>
<evidence type="ECO:0000259" key="2">
    <source>
        <dbReference type="Pfam" id="PF13229"/>
    </source>
</evidence>
<dbReference type="InterPro" id="IPR022441">
    <property type="entry name" value="Para_beta_helix_rpt-2"/>
</dbReference>
<dbReference type="OrthoDB" id="338827at2"/>
<keyword evidence="4" id="KW-1185">Reference proteome</keyword>
<dbReference type="SMART" id="SM00710">
    <property type="entry name" value="PbH1"/>
    <property type="match status" value="7"/>
</dbReference>
<feature type="domain" description="Right handed beta helix" evidence="2">
    <location>
        <begin position="140"/>
        <end position="290"/>
    </location>
</feature>
<dbReference type="SUPFAM" id="SSF51126">
    <property type="entry name" value="Pectin lyase-like"/>
    <property type="match status" value="1"/>
</dbReference>
<organism evidence="3 4">
    <name type="scientific">Flavisphingopyxis soli</name>
    <dbReference type="NCBI Taxonomy" id="2601267"/>
    <lineage>
        <taxon>Bacteria</taxon>
        <taxon>Pseudomonadati</taxon>
        <taxon>Pseudomonadota</taxon>
        <taxon>Alphaproteobacteria</taxon>
        <taxon>Sphingomonadales</taxon>
        <taxon>Sphingopyxidaceae</taxon>
        <taxon>Flavisphingopyxis</taxon>
    </lineage>
</organism>
<sequence length="407" mass="41915">MKKIMFGAALAAISLSSPALADTISVAPGEGAQERLQEALIVAQPGDTVELGAGRFVLTDGLSLDVDGVTVRGAGQDASVLDFTGQLAAGEGLLVTSDNVTLRDFAVENSKGDGIKSKGADNIVYARLRVEWTGGPKETNGSYGVYPVESVGVLIDGVIVKGASDAGIYVGQSKQIIVRNSVAMYNVAGIEIENSRDARVTGNYVSRNTGGILVFDLPNLPNLVNAGNFGGNVRVDHNLIIANDTPNFAPKGNIVASVRKGTGVMVMANENVEVADNVIADNGTAGVLVVAYPLSFGDAKYNPYPRNVLIDDSNSFVRNGRDPQYEGGAQMAAAFGGALPPVIWDGLGKNALVVANGIAALSLGLAAQGTDVSQAHPAPAAGVGKDLRLAPLAPVTLPDAIEIRAQQ</sequence>
<keyword evidence="1" id="KW-0732">Signal</keyword>
<feature type="chain" id="PRO_5023074566" description="Right handed beta helix domain-containing protein" evidence="1">
    <location>
        <begin position="22"/>
        <end position="407"/>
    </location>
</feature>
<name>A0A5C6UAC1_9SPHN</name>
<dbReference type="AlphaFoldDB" id="A0A5C6UAC1"/>
<protein>
    <recommendedName>
        <fullName evidence="2">Right handed beta helix domain-containing protein</fullName>
    </recommendedName>
</protein>
<dbReference type="InterPro" id="IPR039448">
    <property type="entry name" value="Beta_helix"/>
</dbReference>
<reference evidence="3 4" key="1">
    <citation type="submission" date="2019-08" db="EMBL/GenBank/DDBJ databases">
        <title>Sphingorhabdus soil sp. nov., isolated from arctic soil.</title>
        <authorList>
            <person name="Liu Y."/>
        </authorList>
    </citation>
    <scope>NUCLEOTIDE SEQUENCE [LARGE SCALE GENOMIC DNA]</scope>
    <source>
        <strain evidence="3 4">D-2Q-5-6</strain>
    </source>
</reference>
<dbReference type="RefSeq" id="WP_147122648.1">
    <property type="nucleotide sequence ID" value="NZ_VOPY01000002.1"/>
</dbReference>
<evidence type="ECO:0000256" key="1">
    <source>
        <dbReference type="SAM" id="SignalP"/>
    </source>
</evidence>
<comment type="caution">
    <text evidence="3">The sequence shown here is derived from an EMBL/GenBank/DDBJ whole genome shotgun (WGS) entry which is preliminary data.</text>
</comment>
<dbReference type="InterPro" id="IPR011050">
    <property type="entry name" value="Pectin_lyase_fold/virulence"/>
</dbReference>
<dbReference type="InterPro" id="IPR012334">
    <property type="entry name" value="Pectin_lyas_fold"/>
</dbReference>
<dbReference type="Pfam" id="PF13229">
    <property type="entry name" value="Beta_helix"/>
    <property type="match status" value="1"/>
</dbReference>
<evidence type="ECO:0000313" key="3">
    <source>
        <dbReference type="EMBL" id="TXC68695.1"/>
    </source>
</evidence>
<dbReference type="Gene3D" id="2.160.20.10">
    <property type="entry name" value="Single-stranded right-handed beta-helix, Pectin lyase-like"/>
    <property type="match status" value="1"/>
</dbReference>
<dbReference type="EMBL" id="VOPY01000002">
    <property type="protein sequence ID" value="TXC68695.1"/>
    <property type="molecule type" value="Genomic_DNA"/>
</dbReference>
<dbReference type="InterPro" id="IPR022442">
    <property type="entry name" value="SO_2930-like_dom"/>
</dbReference>
<accession>A0A5C6UAC1</accession>
<gene>
    <name evidence="3" type="ORF">FSZ31_06850</name>
</gene>
<dbReference type="InterPro" id="IPR006626">
    <property type="entry name" value="PbH1"/>
</dbReference>